<dbReference type="AlphaFoldDB" id="C7GH31"/>
<dbReference type="EMBL" id="ABYJ02000264">
    <property type="protein sequence ID" value="EEU98865.1"/>
    <property type="molecule type" value="Genomic_DNA"/>
</dbReference>
<proteinExistence type="predicted"/>
<evidence type="ECO:0000313" key="1">
    <source>
        <dbReference type="EMBL" id="EEU98865.1"/>
    </source>
</evidence>
<evidence type="ECO:0000313" key="2">
    <source>
        <dbReference type="Proteomes" id="UP000004828"/>
    </source>
</evidence>
<name>C7GH31_9FIRM</name>
<organism evidence="1 2">
    <name type="scientific">Roseburia intestinalis L1-82</name>
    <dbReference type="NCBI Taxonomy" id="536231"/>
    <lineage>
        <taxon>Bacteria</taxon>
        <taxon>Bacillati</taxon>
        <taxon>Bacillota</taxon>
        <taxon>Clostridia</taxon>
        <taxon>Lachnospirales</taxon>
        <taxon>Lachnospiraceae</taxon>
        <taxon>Roseburia</taxon>
    </lineage>
</organism>
<dbReference type="HOGENOM" id="CLU_3029615_0_0_9"/>
<protein>
    <submittedName>
        <fullName evidence="1">Uncharacterized protein</fullName>
    </submittedName>
</protein>
<accession>C7GH31</accession>
<dbReference type="Proteomes" id="UP000004828">
    <property type="component" value="Unassembled WGS sequence"/>
</dbReference>
<comment type="caution">
    <text evidence="1">The sequence shown here is derived from an EMBL/GenBank/DDBJ whole genome shotgun (WGS) entry which is preliminary data.</text>
</comment>
<gene>
    <name evidence="1" type="ORF">ROSINTL182_09252</name>
</gene>
<reference evidence="1 2" key="1">
    <citation type="submission" date="2009-08" db="EMBL/GenBank/DDBJ databases">
        <authorList>
            <person name="Weinstock G."/>
            <person name="Sodergren E."/>
            <person name="Clifton S."/>
            <person name="Fulton L."/>
            <person name="Fulton B."/>
            <person name="Courtney L."/>
            <person name="Fronick C."/>
            <person name="Harrison M."/>
            <person name="Strong C."/>
            <person name="Farmer C."/>
            <person name="Delahaunty K."/>
            <person name="Markovic C."/>
            <person name="Hall O."/>
            <person name="Minx P."/>
            <person name="Tomlinson C."/>
            <person name="Mitreva M."/>
            <person name="Nelson J."/>
            <person name="Hou S."/>
            <person name="Wollam A."/>
            <person name="Pepin K.H."/>
            <person name="Johnson M."/>
            <person name="Bhonagiri V."/>
            <person name="Nash W.E."/>
            <person name="Warren W."/>
            <person name="Chinwalla A."/>
            <person name="Mardis E.R."/>
            <person name="Wilson R.K."/>
        </authorList>
    </citation>
    <scope>NUCLEOTIDE SEQUENCE [LARGE SCALE GENOMIC DNA]</scope>
    <source>
        <strain evidence="1 2">L1-82</strain>
    </source>
</reference>
<sequence length="55" mass="6746">MGAKKAANLFRIYCFVCRCDGRWDIQFLWWFSVTNWNLTVFAKKPYNSHNKSYRY</sequence>